<dbReference type="EMBL" id="JBHRZI010000002">
    <property type="protein sequence ID" value="MFC3889911.1"/>
    <property type="molecule type" value="Genomic_DNA"/>
</dbReference>
<feature type="chain" id="PRO_5045848936" evidence="1">
    <location>
        <begin position="24"/>
        <end position="635"/>
    </location>
</feature>
<evidence type="ECO:0000256" key="1">
    <source>
        <dbReference type="SAM" id="SignalP"/>
    </source>
</evidence>
<protein>
    <submittedName>
        <fullName evidence="3">Tachylectin-related carbohydrate-binding protein</fullName>
    </submittedName>
</protein>
<keyword evidence="1" id="KW-0732">Signal</keyword>
<feature type="domain" description="Tachylectin 2" evidence="2">
    <location>
        <begin position="43"/>
        <end position="266"/>
    </location>
</feature>
<reference evidence="4" key="1">
    <citation type="journal article" date="2019" name="Int. J. Syst. Evol. Microbiol.">
        <title>The Global Catalogue of Microorganisms (GCM) 10K type strain sequencing project: providing services to taxonomists for standard genome sequencing and annotation.</title>
        <authorList>
            <consortium name="The Broad Institute Genomics Platform"/>
            <consortium name="The Broad Institute Genome Sequencing Center for Infectious Disease"/>
            <person name="Wu L."/>
            <person name="Ma J."/>
        </authorList>
    </citation>
    <scope>NUCLEOTIDE SEQUENCE [LARGE SCALE GENOMIC DNA]</scope>
    <source>
        <strain evidence="4">CGMCC 4.7405</strain>
    </source>
</reference>
<dbReference type="RefSeq" id="WP_382367002.1">
    <property type="nucleotide sequence ID" value="NZ_JBHRZI010000002.1"/>
</dbReference>
<proteinExistence type="predicted"/>
<dbReference type="Proteomes" id="UP001595690">
    <property type="component" value="Unassembled WGS sequence"/>
</dbReference>
<dbReference type="Gene3D" id="2.115.10.10">
    <property type="entry name" value="Tachylectin 2"/>
    <property type="match status" value="1"/>
</dbReference>
<evidence type="ECO:0000313" key="4">
    <source>
        <dbReference type="Proteomes" id="UP001595690"/>
    </source>
</evidence>
<name>A0ABV8BKQ0_9PSEU</name>
<organism evidence="3 4">
    <name type="scientific">Lentzea rhizosphaerae</name>
    <dbReference type="NCBI Taxonomy" id="2041025"/>
    <lineage>
        <taxon>Bacteria</taxon>
        <taxon>Bacillati</taxon>
        <taxon>Actinomycetota</taxon>
        <taxon>Actinomycetes</taxon>
        <taxon>Pseudonocardiales</taxon>
        <taxon>Pseudonocardiaceae</taxon>
        <taxon>Lentzea</taxon>
    </lineage>
</organism>
<dbReference type="Pfam" id="PF14517">
    <property type="entry name" value="Tachylectin"/>
    <property type="match status" value="1"/>
</dbReference>
<evidence type="ECO:0000259" key="2">
    <source>
        <dbReference type="Pfam" id="PF14517"/>
    </source>
</evidence>
<gene>
    <name evidence="3" type="ORF">ACFOWZ_00380</name>
</gene>
<dbReference type="InterPro" id="IPR023294">
    <property type="entry name" value="Tachylectin2"/>
</dbReference>
<keyword evidence="4" id="KW-1185">Reference proteome</keyword>
<evidence type="ECO:0000313" key="3">
    <source>
        <dbReference type="EMBL" id="MFC3889911.1"/>
    </source>
</evidence>
<comment type="caution">
    <text evidence="3">The sequence shown here is derived from an EMBL/GenBank/DDBJ whole genome shotgun (WGS) entry which is preliminary data.</text>
</comment>
<feature type="signal peptide" evidence="1">
    <location>
        <begin position="1"/>
        <end position="23"/>
    </location>
</feature>
<sequence>MSTKLRSLCLAVALAAGTITALTAENAAALPATCKPTVRIFTMQADGDLWLYDHADPVNGSFAWAGAKQVGWGWGGKTFAGADGRVYNITTSGELRRLRYNGSGWDTYPNGLQYETIGWGWQRYLTERDKITTDAEGSLYTLEGDRLRWWMFNEQSGQWSGGSGRTIDVGWSRFHSITGSAPGALQARDAQNVLHRFRFDRTTERAMIYDEVDASADWRPGGQILSPGGDIYYSVRADTGDLVWNYYLEHVPTWNAEKVVGHGWGTDLDVTASTTDCEVTDLPMPNTSRPAPGAEGPASIALPPGIDDAHVLGVDTTGGLYDLNGGERGWTTTKATGQYVGVSDGVAGDGIATLASTSASTGDVTLHRVPTDRLPHVASLAGRMEGKPEISRRGDGTISVYAAGDRGDGTPQQRLRKLYVREQILGYSQSPEFRPWRDFGHYTTDYTGEMSVVSRVTGWTLIVARTSTGEYDVFKHVQGTVPALLGRLPGGRFPSRVVLSGDGAYGVYAFARVGDSLSYLHYDEDSGFEGQWRPVADAAAKHVTGDVLSAGEVEGRTVVTATGDCGVCATITIGENFQAWQQVAPDAGPAALVRVFPVKGTEIGVLTGPVGARRLYTAPSPPWNTPMEFTGGPIG</sequence>
<accession>A0ABV8BKQ0</accession>